<proteinExistence type="predicted"/>
<keyword evidence="2" id="KW-1185">Reference proteome</keyword>
<evidence type="ECO:0000313" key="2">
    <source>
        <dbReference type="Proteomes" id="UP001054857"/>
    </source>
</evidence>
<name>A0AAD3HHJ2_9CHLO</name>
<evidence type="ECO:0000313" key="1">
    <source>
        <dbReference type="EMBL" id="GFR41554.1"/>
    </source>
</evidence>
<sequence>MNWGPRSETTSSGNPWWRKTLSRYSWAKSSAVTSSVVGATRHIFVRRSTKVTMVSYPAVVFGRCVMKSIDTLPHAAVGMGNGCSNPAGFSCGGLFRWHSSHAETWRPTSTVIPGHQNSLRQSSKVRVIPRCPA</sequence>
<dbReference type="Proteomes" id="UP001054857">
    <property type="component" value="Unassembled WGS sequence"/>
</dbReference>
<dbReference type="EMBL" id="BMAR01000002">
    <property type="protein sequence ID" value="GFR41554.1"/>
    <property type="molecule type" value="Genomic_DNA"/>
</dbReference>
<gene>
    <name evidence="1" type="ORF">Agub_g2265</name>
</gene>
<comment type="caution">
    <text evidence="1">The sequence shown here is derived from an EMBL/GenBank/DDBJ whole genome shotgun (WGS) entry which is preliminary data.</text>
</comment>
<organism evidence="1 2">
    <name type="scientific">Astrephomene gubernaculifera</name>
    <dbReference type="NCBI Taxonomy" id="47775"/>
    <lineage>
        <taxon>Eukaryota</taxon>
        <taxon>Viridiplantae</taxon>
        <taxon>Chlorophyta</taxon>
        <taxon>core chlorophytes</taxon>
        <taxon>Chlorophyceae</taxon>
        <taxon>CS clade</taxon>
        <taxon>Chlamydomonadales</taxon>
        <taxon>Astrephomenaceae</taxon>
        <taxon>Astrephomene</taxon>
    </lineage>
</organism>
<accession>A0AAD3HHJ2</accession>
<dbReference type="AlphaFoldDB" id="A0AAD3HHJ2"/>
<protein>
    <submittedName>
        <fullName evidence="1">Uncharacterized protein</fullName>
    </submittedName>
</protein>
<reference evidence="1 2" key="1">
    <citation type="journal article" date="2021" name="Sci. Rep.">
        <title>Genome sequencing of the multicellular alga Astrephomene provides insights into convergent evolution of germ-soma differentiation.</title>
        <authorList>
            <person name="Yamashita S."/>
            <person name="Yamamoto K."/>
            <person name="Matsuzaki R."/>
            <person name="Suzuki S."/>
            <person name="Yamaguchi H."/>
            <person name="Hirooka S."/>
            <person name="Minakuchi Y."/>
            <person name="Miyagishima S."/>
            <person name="Kawachi M."/>
            <person name="Toyoda A."/>
            <person name="Nozaki H."/>
        </authorList>
    </citation>
    <scope>NUCLEOTIDE SEQUENCE [LARGE SCALE GENOMIC DNA]</scope>
    <source>
        <strain evidence="1 2">NIES-4017</strain>
    </source>
</reference>